<dbReference type="PANTHER" id="PTHR10948:SF23">
    <property type="entry name" value="TRANSPOSASE INSI FOR INSERTION SEQUENCE ELEMENT IS30A-RELATED"/>
    <property type="match status" value="1"/>
</dbReference>
<feature type="compositionally biased region" description="Basic residues" evidence="1">
    <location>
        <begin position="1"/>
        <end position="16"/>
    </location>
</feature>
<dbReference type="HOGENOM" id="CLU_1008146_0_0_6"/>
<feature type="region of interest" description="Disordered" evidence="1">
    <location>
        <begin position="185"/>
        <end position="213"/>
    </location>
</feature>
<dbReference type="GO" id="GO:0015074">
    <property type="term" value="P:DNA integration"/>
    <property type="evidence" value="ECO:0007669"/>
    <property type="project" value="InterPro"/>
</dbReference>
<dbReference type="InterPro" id="IPR001584">
    <property type="entry name" value="Integrase_cat-core"/>
</dbReference>
<feature type="region of interest" description="Disordered" evidence="1">
    <location>
        <begin position="1"/>
        <end position="33"/>
    </location>
</feature>
<organism evidence="3 4">
    <name type="scientific">Xanthomonas oryzae pv. oryzae (strain PXO99A)</name>
    <dbReference type="NCBI Taxonomy" id="360094"/>
    <lineage>
        <taxon>Bacteria</taxon>
        <taxon>Pseudomonadati</taxon>
        <taxon>Pseudomonadota</taxon>
        <taxon>Gammaproteobacteria</taxon>
        <taxon>Lysobacterales</taxon>
        <taxon>Lysobacteraceae</taxon>
        <taxon>Xanthomonas</taxon>
    </lineage>
</organism>
<dbReference type="GO" id="GO:0005829">
    <property type="term" value="C:cytosol"/>
    <property type="evidence" value="ECO:0007669"/>
    <property type="project" value="TreeGrafter"/>
</dbReference>
<dbReference type="AlphaFoldDB" id="A0A0K0GRG5"/>
<dbReference type="InterPro" id="IPR036397">
    <property type="entry name" value="RNaseH_sf"/>
</dbReference>
<dbReference type="GO" id="GO:0032196">
    <property type="term" value="P:transposition"/>
    <property type="evidence" value="ECO:0007669"/>
    <property type="project" value="TreeGrafter"/>
</dbReference>
<evidence type="ECO:0000313" key="3">
    <source>
        <dbReference type="EMBL" id="ACD61510.1"/>
    </source>
</evidence>
<dbReference type="Gene3D" id="3.30.420.10">
    <property type="entry name" value="Ribonuclease H-like superfamily/Ribonuclease H"/>
    <property type="match status" value="1"/>
</dbReference>
<accession>A0A0K0GRG5</accession>
<dbReference type="eggNOG" id="COG2826">
    <property type="taxonomic scope" value="Bacteria"/>
</dbReference>
<gene>
    <name evidence="3" type="ordered locus">PXO_03303</name>
</gene>
<protein>
    <submittedName>
        <fullName evidence="3">Transposase</fullName>
    </submittedName>
</protein>
<dbReference type="GO" id="GO:0003676">
    <property type="term" value="F:nucleic acid binding"/>
    <property type="evidence" value="ECO:0007669"/>
    <property type="project" value="InterPro"/>
</dbReference>
<dbReference type="GO" id="GO:0004803">
    <property type="term" value="F:transposase activity"/>
    <property type="evidence" value="ECO:0007669"/>
    <property type="project" value="TreeGrafter"/>
</dbReference>
<dbReference type="InterPro" id="IPR051917">
    <property type="entry name" value="Transposase-Integrase"/>
</dbReference>
<feature type="domain" description="Integrase catalytic" evidence="2">
    <location>
        <begin position="30"/>
        <end position="191"/>
    </location>
</feature>
<dbReference type="NCBIfam" id="NF033563">
    <property type="entry name" value="transpos_IS30"/>
    <property type="match status" value="1"/>
</dbReference>
<dbReference type="KEGG" id="xop:PXO_03303"/>
<dbReference type="Proteomes" id="UP000001740">
    <property type="component" value="Chromosome"/>
</dbReference>
<dbReference type="InterPro" id="IPR012337">
    <property type="entry name" value="RNaseH-like_sf"/>
</dbReference>
<evidence type="ECO:0000256" key="1">
    <source>
        <dbReference type="SAM" id="MobiDB-lite"/>
    </source>
</evidence>
<dbReference type="EMBL" id="CP000967">
    <property type="protein sequence ID" value="ACD61510.1"/>
    <property type="molecule type" value="Genomic_DNA"/>
</dbReference>
<name>A0A0K0GRG5_XANOP</name>
<sequence length="276" mass="31128">MFMHLRKRRRKRRRRGVRDGRGQLTHRRSWTQRPSVVEQRSRIGDWELETIRASHGRAVVVSMTERCSGLHLLAYSPDGTAENVRNAIVQRLGGLRHAVHTLTADNGKEFADHRLIAACLQSDFYFADPYCPWQRGSNENANGLTRQYLPRQTDVSTITDAHLRDRATALQSSAQDTWIQNAPRSLLRGGPQQRCESELNSPPSKSSPRRSSKALRIRVEFAQFPIPNSQFPIPSRTIPACRRPCLTIPVPAAAPPITRGVAARTTLVPPRPMPKP</sequence>
<reference evidence="3 4" key="1">
    <citation type="journal article" date="2008" name="BMC Genomics">
        <title>Genome sequence and rapid evolution of the rice pathogen Xanthomonas oryzae pv. oryzae PXO99A.</title>
        <authorList>
            <person name="Salzberg S.L."/>
            <person name="Sommer D.D."/>
            <person name="Schatz M.C."/>
            <person name="Phillippy A.M."/>
            <person name="Rabinowicz P.D."/>
            <person name="Tsuge S."/>
            <person name="Furutani A."/>
            <person name="Ochiai H."/>
            <person name="Delcher A.L."/>
            <person name="Kelley D."/>
            <person name="Madupu R."/>
            <person name="Puiu D."/>
            <person name="Radune D."/>
            <person name="Shumway M."/>
            <person name="Trapnell C."/>
            <person name="Aparna G."/>
            <person name="Jha G."/>
            <person name="Pandey A."/>
            <person name="Patil P.B."/>
            <person name="Ishihara H."/>
            <person name="Meyer D.F."/>
            <person name="Szurek B."/>
            <person name="Verdier V."/>
            <person name="Koebnik R."/>
            <person name="Dow J.M."/>
            <person name="Ryan R.P."/>
            <person name="Hirata H."/>
            <person name="Tsuyumu S."/>
            <person name="Won Lee S."/>
            <person name="Seo Y.S."/>
            <person name="Sriariyanum M."/>
            <person name="Ronald P.C."/>
            <person name="Sonti R.V."/>
            <person name="Van Sluys M.A."/>
            <person name="Leach J.E."/>
            <person name="White F.F."/>
            <person name="Bogdanove A.J."/>
        </authorList>
    </citation>
    <scope>NUCLEOTIDE SEQUENCE [LARGE SCALE GENOMIC DNA]</scope>
    <source>
        <strain evidence="3 4">PXO99A</strain>
    </source>
</reference>
<proteinExistence type="predicted"/>
<dbReference type="PANTHER" id="PTHR10948">
    <property type="entry name" value="TRANSPOSASE"/>
    <property type="match status" value="1"/>
</dbReference>
<dbReference type="SUPFAM" id="SSF53098">
    <property type="entry name" value="Ribonuclease H-like"/>
    <property type="match status" value="1"/>
</dbReference>
<dbReference type="InterPro" id="IPR053392">
    <property type="entry name" value="Transposase_IS30-like"/>
</dbReference>
<dbReference type="PROSITE" id="PS50994">
    <property type="entry name" value="INTEGRASE"/>
    <property type="match status" value="1"/>
</dbReference>
<evidence type="ECO:0000259" key="2">
    <source>
        <dbReference type="PROSITE" id="PS50994"/>
    </source>
</evidence>
<evidence type="ECO:0000313" key="4">
    <source>
        <dbReference type="Proteomes" id="UP000001740"/>
    </source>
</evidence>